<keyword evidence="1" id="KW-1133">Transmembrane helix</keyword>
<gene>
    <name evidence="2" type="ORF">PCC6912_16100</name>
</gene>
<keyword evidence="1" id="KW-0472">Membrane</keyword>
<keyword evidence="1" id="KW-0812">Transmembrane</keyword>
<evidence type="ECO:0000313" key="3">
    <source>
        <dbReference type="Proteomes" id="UP000268857"/>
    </source>
</evidence>
<name>A0A433NNC8_CHLFR</name>
<keyword evidence="3" id="KW-1185">Reference proteome</keyword>
<evidence type="ECO:0000313" key="2">
    <source>
        <dbReference type="EMBL" id="RUR84715.1"/>
    </source>
</evidence>
<dbReference type="EMBL" id="RSCJ01000004">
    <property type="protein sequence ID" value="RUR84715.1"/>
    <property type="molecule type" value="Genomic_DNA"/>
</dbReference>
<dbReference type="RefSeq" id="WP_016875653.1">
    <property type="nucleotide sequence ID" value="NZ_AJLN01000100.1"/>
</dbReference>
<dbReference type="AlphaFoldDB" id="A0A433NNC8"/>
<organism evidence="2 3">
    <name type="scientific">Chlorogloeopsis fritschii PCC 6912</name>
    <dbReference type="NCBI Taxonomy" id="211165"/>
    <lineage>
        <taxon>Bacteria</taxon>
        <taxon>Bacillati</taxon>
        <taxon>Cyanobacteriota</taxon>
        <taxon>Cyanophyceae</taxon>
        <taxon>Nostocales</taxon>
        <taxon>Chlorogloeopsidaceae</taxon>
        <taxon>Chlorogloeopsis</taxon>
    </lineage>
</organism>
<reference evidence="2 3" key="1">
    <citation type="journal article" date="2019" name="Genome Biol. Evol.">
        <title>Day and night: Metabolic profiles and evolutionary relationships of six axenic non-marine cyanobacteria.</title>
        <authorList>
            <person name="Will S.E."/>
            <person name="Henke P."/>
            <person name="Boedeker C."/>
            <person name="Huang S."/>
            <person name="Brinkmann H."/>
            <person name="Rohde M."/>
            <person name="Jarek M."/>
            <person name="Friedl T."/>
            <person name="Seufert S."/>
            <person name="Schumacher M."/>
            <person name="Overmann J."/>
            <person name="Neumann-Schaal M."/>
            <person name="Petersen J."/>
        </authorList>
    </citation>
    <scope>NUCLEOTIDE SEQUENCE [LARGE SCALE GENOMIC DNA]</scope>
    <source>
        <strain evidence="2 3">PCC 6912</strain>
    </source>
</reference>
<dbReference type="Pfam" id="PF26394">
    <property type="entry name" value="Psb34"/>
    <property type="match status" value="1"/>
</dbReference>
<feature type="transmembrane region" description="Helical" evidence="1">
    <location>
        <begin position="31"/>
        <end position="56"/>
    </location>
</feature>
<dbReference type="Proteomes" id="UP000268857">
    <property type="component" value="Unassembled WGS sequence"/>
</dbReference>
<proteinExistence type="predicted"/>
<accession>A0A433NNC8</accession>
<dbReference type="NCBIfam" id="NF033486">
    <property type="entry name" value="harvest_ssl1498"/>
    <property type="match status" value="1"/>
</dbReference>
<protein>
    <submittedName>
        <fullName evidence="2">Uncharacterized protein</fullName>
    </submittedName>
</protein>
<dbReference type="STRING" id="211165.GCA_000317285_03791"/>
<dbReference type="InterPro" id="IPR048028">
    <property type="entry name" value="Psb34-like"/>
</dbReference>
<evidence type="ECO:0000256" key="1">
    <source>
        <dbReference type="SAM" id="Phobius"/>
    </source>
</evidence>
<sequence>MYTLDKEQLVKNNATEPKISYAECPSPEQQIWYALQGAVGIVLFTLLALTTSFVIWCKF</sequence>
<comment type="caution">
    <text evidence="2">The sequence shown here is derived from an EMBL/GenBank/DDBJ whole genome shotgun (WGS) entry which is preliminary data.</text>
</comment>